<protein>
    <submittedName>
        <fullName evidence="5">Uncharacterized protein</fullName>
    </submittedName>
</protein>
<evidence type="ECO:0000256" key="4">
    <source>
        <dbReference type="SAM" id="MobiDB-lite"/>
    </source>
</evidence>
<organism evidence="5">
    <name type="scientific">Trypanosoma brucei equiperdum</name>
    <dbReference type="NCBI Taxonomy" id="630700"/>
    <lineage>
        <taxon>Eukaryota</taxon>
        <taxon>Discoba</taxon>
        <taxon>Euglenozoa</taxon>
        <taxon>Kinetoplastea</taxon>
        <taxon>Metakinetoplastina</taxon>
        <taxon>Trypanosomatida</taxon>
        <taxon>Trypanosomatidae</taxon>
        <taxon>Trypanosoma</taxon>
    </lineage>
</organism>
<accession>A0A3L6LCG1</accession>
<dbReference type="AlphaFoldDB" id="A0A3L6LCG1"/>
<evidence type="ECO:0000256" key="2">
    <source>
        <dbReference type="ARBA" id="ARBA00047899"/>
    </source>
</evidence>
<feature type="region of interest" description="Disordered" evidence="4">
    <location>
        <begin position="250"/>
        <end position="300"/>
    </location>
</feature>
<proteinExistence type="predicted"/>
<evidence type="ECO:0000313" key="5">
    <source>
        <dbReference type="EMBL" id="RHW74332.1"/>
    </source>
</evidence>
<feature type="compositionally biased region" description="Polar residues" evidence="4">
    <location>
        <begin position="743"/>
        <end position="753"/>
    </location>
</feature>
<feature type="compositionally biased region" description="Polar residues" evidence="4">
    <location>
        <begin position="41"/>
        <end position="55"/>
    </location>
</feature>
<feature type="region of interest" description="Disordered" evidence="4">
    <location>
        <begin position="740"/>
        <end position="768"/>
    </location>
</feature>
<feature type="compositionally biased region" description="Basic and acidic residues" evidence="4">
    <location>
        <begin position="624"/>
        <end position="633"/>
    </location>
</feature>
<dbReference type="GO" id="GO:0005737">
    <property type="term" value="C:cytoplasm"/>
    <property type="evidence" value="ECO:0007669"/>
    <property type="project" value="TreeGrafter"/>
</dbReference>
<dbReference type="PANTHER" id="PTHR22988">
    <property type="entry name" value="MYOTONIC DYSTROPHY S/T KINASE-RELATED"/>
    <property type="match status" value="1"/>
</dbReference>
<feature type="compositionally biased region" description="Polar residues" evidence="4">
    <location>
        <begin position="147"/>
        <end position="159"/>
    </location>
</feature>
<dbReference type="Proteomes" id="UP000266743">
    <property type="component" value="Chromosome 1"/>
</dbReference>
<feature type="compositionally biased region" description="Polar residues" evidence="4">
    <location>
        <begin position="71"/>
        <end position="81"/>
    </location>
</feature>
<feature type="region of interest" description="Disordered" evidence="4">
    <location>
        <begin position="612"/>
        <end position="633"/>
    </location>
</feature>
<sequence length="970" mass="108811">MPKSSSAYRHDLPEDLLELIDHTTKGVQRLYESTKRASRAVSRNQRQAPTTLPSYSSCSECTSETEHAATQLRNGRGTSVPRQKSSSSRAKERKASAPAVKSIRDEGTELTYDDGLPLHPHPLSCVGHEKNGKGRRRSTDSGDRVTARQQQWGYSQPLPTSGADMGGPSHMRMGSTTFSSDNPTHHPVFNRSASRQQMSTSSAFSSSAAFEQDHSSSLARKSWKDTFRSLLTGDAAPPSFSNEAAIETISSRSPTPFTQGANAVPDKAPSHCGSRVALEDADRHSRKPRSPLQEPEEEDIEHLRHRLREQEVSHKEELAQLRTKHCMEVTRLRRAALEARQKILDEVTAQLQSSADVKVKLLRAEIESERQRADGVQKMLEEDKAVIERLRGELDVANNNVKTLRKDLSTKTKTIAKLNDNLEGTQRELAECREEVGKHSRNLAESTRREKVAISREKEQRNAVRQLEEQLNERERRSREELARLQEELRTMSDGYEKLIKEASEKLSVLEKVERKYHALKEQHRDEKKQSEVVTSETAVLKGEKEELERKVEELQDELEAFRLQVARKEHELREERVGHSQMVDEIVQKMEQQQEKSAREQEDLQKALRNSEERLARSQRATEGLERQLQEEQAHSKELLLKLEEGTLRHKEELAATRRSAATYHQQSEGVISSLKRQLREKDTKLEALANAASEPLHRLRSQLEDERSKRARLEEQFNQYKQKAKLAQEAALREIRREQQRVSSVGRTQPKSGLMPRPRLSGHEEGDLMFPTPPSASSASPAGTIAVADVSPMPTPTYPPPLRDTDVAGGSSRTPVKVANSVSHAPQMHDRHNEGNTVTPPQYVGHRSGWDSVGSISNISCSSPLCSSRFGDLRSVDESVVSAGDGRPAAHALANGNGMSPAGQTIDERMVQHELVLQEFHKSAAEVFRKITGNRDEFLARCTSAVRSASHRTADKEHISVHGNGVLD</sequence>
<gene>
    <name evidence="5" type="ORF">DPX39_010014500</name>
</gene>
<dbReference type="InterPro" id="IPR050839">
    <property type="entry name" value="Rho-assoc_Ser/Thr_Kinase"/>
</dbReference>
<reference evidence="5" key="1">
    <citation type="submission" date="2018-09" db="EMBL/GenBank/DDBJ databases">
        <title>whole genome sequence of T. equiperdum IVM-t1 strain.</title>
        <authorList>
            <person name="Suganuma K."/>
        </authorList>
    </citation>
    <scope>NUCLEOTIDE SEQUENCE [LARGE SCALE GENOMIC DNA]</scope>
    <source>
        <strain evidence="5">IVM-t1</strain>
    </source>
</reference>
<feature type="region of interest" description="Disordered" evidence="4">
    <location>
        <begin position="30"/>
        <end position="206"/>
    </location>
</feature>
<dbReference type="GO" id="GO:0005856">
    <property type="term" value="C:cytoskeleton"/>
    <property type="evidence" value="ECO:0007669"/>
    <property type="project" value="TreeGrafter"/>
</dbReference>
<dbReference type="GO" id="GO:0004674">
    <property type="term" value="F:protein serine/threonine kinase activity"/>
    <property type="evidence" value="ECO:0007669"/>
    <property type="project" value="UniProtKB-EC"/>
</dbReference>
<feature type="compositionally biased region" description="Basic and acidic residues" evidence="4">
    <location>
        <begin position="127"/>
        <end position="146"/>
    </location>
</feature>
<evidence type="ECO:0000256" key="1">
    <source>
        <dbReference type="ARBA" id="ARBA00022553"/>
    </source>
</evidence>
<feature type="compositionally biased region" description="Polar residues" evidence="4">
    <location>
        <begin position="250"/>
        <end position="261"/>
    </location>
</feature>
<comment type="caution">
    <text evidence="5">The sequence shown here is derived from an EMBL/GenBank/DDBJ whole genome shotgun (WGS) entry which is preliminary data.</text>
</comment>
<dbReference type="PANTHER" id="PTHR22988:SF71">
    <property type="entry name" value="CITRON RHO-INTERACTING KINASE"/>
    <property type="match status" value="1"/>
</dbReference>
<keyword evidence="1" id="KW-0597">Phosphoprotein</keyword>
<evidence type="ECO:0000256" key="3">
    <source>
        <dbReference type="ARBA" id="ARBA00048679"/>
    </source>
</evidence>
<dbReference type="GO" id="GO:0031032">
    <property type="term" value="P:actomyosin structure organization"/>
    <property type="evidence" value="ECO:0007669"/>
    <property type="project" value="TreeGrafter"/>
</dbReference>
<name>A0A3L6LCG1_9TRYP</name>
<dbReference type="EMBL" id="QSBY01000001">
    <property type="protein sequence ID" value="RHW74332.1"/>
    <property type="molecule type" value="Genomic_DNA"/>
</dbReference>
<comment type="catalytic activity">
    <reaction evidence="3">
        <text>L-seryl-[protein] + ATP = O-phospho-L-seryl-[protein] + ADP + H(+)</text>
        <dbReference type="Rhea" id="RHEA:17989"/>
        <dbReference type="Rhea" id="RHEA-COMP:9863"/>
        <dbReference type="Rhea" id="RHEA-COMP:11604"/>
        <dbReference type="ChEBI" id="CHEBI:15378"/>
        <dbReference type="ChEBI" id="CHEBI:29999"/>
        <dbReference type="ChEBI" id="CHEBI:30616"/>
        <dbReference type="ChEBI" id="CHEBI:83421"/>
        <dbReference type="ChEBI" id="CHEBI:456216"/>
        <dbReference type="EC" id="2.7.11.1"/>
    </reaction>
</comment>
<comment type="catalytic activity">
    <reaction evidence="2">
        <text>L-threonyl-[protein] + ATP = O-phospho-L-threonyl-[protein] + ADP + H(+)</text>
        <dbReference type="Rhea" id="RHEA:46608"/>
        <dbReference type="Rhea" id="RHEA-COMP:11060"/>
        <dbReference type="Rhea" id="RHEA-COMP:11605"/>
        <dbReference type="ChEBI" id="CHEBI:15378"/>
        <dbReference type="ChEBI" id="CHEBI:30013"/>
        <dbReference type="ChEBI" id="CHEBI:30616"/>
        <dbReference type="ChEBI" id="CHEBI:61977"/>
        <dbReference type="ChEBI" id="CHEBI:456216"/>
        <dbReference type="EC" id="2.7.11.1"/>
    </reaction>
</comment>